<proteinExistence type="predicted"/>
<evidence type="ECO:0000256" key="1">
    <source>
        <dbReference type="SAM" id="MobiDB-lite"/>
    </source>
</evidence>
<dbReference type="Pfam" id="PF14333">
    <property type="entry name" value="DUF4389"/>
    <property type="match status" value="2"/>
</dbReference>
<keyword evidence="4" id="KW-1185">Reference proteome</keyword>
<comment type="caution">
    <text evidence="3">The sequence shown here is derived from an EMBL/GenBank/DDBJ whole genome shotgun (WGS) entry which is preliminary data.</text>
</comment>
<evidence type="ECO:0000313" key="3">
    <source>
        <dbReference type="EMBL" id="NKI41530.1"/>
    </source>
</evidence>
<gene>
    <name evidence="3" type="ORF">HFV08_09810</name>
</gene>
<protein>
    <submittedName>
        <fullName evidence="3">DUF4389 domain-containing protein</fullName>
    </submittedName>
</protein>
<feature type="region of interest" description="Disordered" evidence="1">
    <location>
        <begin position="252"/>
        <end position="276"/>
    </location>
</feature>
<feature type="transmembrane region" description="Helical" evidence="2">
    <location>
        <begin position="64"/>
        <end position="82"/>
    </location>
</feature>
<evidence type="ECO:0000313" key="4">
    <source>
        <dbReference type="Proteomes" id="UP000772196"/>
    </source>
</evidence>
<feature type="transmembrane region" description="Helical" evidence="2">
    <location>
        <begin position="228"/>
        <end position="247"/>
    </location>
</feature>
<dbReference type="Proteomes" id="UP000772196">
    <property type="component" value="Unassembled WGS sequence"/>
</dbReference>
<organism evidence="3 4">
    <name type="scientific">Streptomyces physcomitrii</name>
    <dbReference type="NCBI Taxonomy" id="2724184"/>
    <lineage>
        <taxon>Bacteria</taxon>
        <taxon>Bacillati</taxon>
        <taxon>Actinomycetota</taxon>
        <taxon>Actinomycetes</taxon>
        <taxon>Kitasatosporales</taxon>
        <taxon>Streptomycetaceae</taxon>
        <taxon>Streptomyces</taxon>
    </lineage>
</organism>
<accession>A0ABX1H2K0</accession>
<keyword evidence="2" id="KW-0812">Transmembrane</keyword>
<feature type="transmembrane region" description="Helical" evidence="2">
    <location>
        <begin position="39"/>
        <end position="58"/>
    </location>
</feature>
<dbReference type="RefSeq" id="WP_168537869.1">
    <property type="nucleotide sequence ID" value="NZ_JAAWWP010000004.1"/>
</dbReference>
<keyword evidence="2" id="KW-1133">Transmembrane helix</keyword>
<evidence type="ECO:0000256" key="2">
    <source>
        <dbReference type="SAM" id="Phobius"/>
    </source>
</evidence>
<reference evidence="3 4" key="1">
    <citation type="submission" date="2020-04" db="EMBL/GenBank/DDBJ databases">
        <title>Phylogenetic Diversity and Antibacterial Activity against Ralstonia solanacearum of Endophytic Actinomycete Isolated from Moss.</title>
        <authorList>
            <person name="Zhuang X."/>
        </authorList>
    </citation>
    <scope>NUCLEOTIDE SEQUENCE [LARGE SCALE GENOMIC DNA]</scope>
    <source>
        <strain evidence="3 4">LD120</strain>
    </source>
</reference>
<dbReference type="InterPro" id="IPR025498">
    <property type="entry name" value="DUF4389"/>
</dbReference>
<keyword evidence="2" id="KW-0472">Membrane</keyword>
<feature type="transmembrane region" description="Helical" evidence="2">
    <location>
        <begin position="123"/>
        <end position="141"/>
    </location>
</feature>
<sequence length="276" mass="29953">MAHTTWHTPEAAPGGAEVLPELDVPAPGRQRRWTVLLRWLLLIPQFLVLAVLGIAAFVMTVAGWFGALFLGHLPGPIARFLFGYLRYETRVRAYGMLLVDRYPPFSWRGPEHPVRIEIHPTKLNRLAVFFRLILMIPAAVVNGLLMSGWYAVGWIFWLITLVLGRLPEPLYQSTAAVLRYAMRFSAYVMMLTPAYPKGLFGEERAPVPGGTAEPAAPGGTARSGTRPLVLGGAAKVLVVLFLALGLVSGATSSLTGGDDPPDKDYGSAAVPAAARR</sequence>
<dbReference type="EMBL" id="JAAWWP010000004">
    <property type="protein sequence ID" value="NKI41530.1"/>
    <property type="molecule type" value="Genomic_DNA"/>
</dbReference>
<name>A0ABX1H2K0_9ACTN</name>